<dbReference type="OrthoDB" id="331263at2759"/>
<name>A0A8S0Z3W3_ARCPL</name>
<sequence length="192" mass="21510">MSSRNQVHLLGDHENLNLINVCRDLKKSAKGPAKLKGKHVVKSKKKKIYVGSDDDSTSASSNISFQESDCSTNWCDLNDEEVQGENEKENNSSIVNSLKENQEDSNKSLNVEEGSNVLVKYDGNVYPGKILRKLPESALVSAMQKAGHNIWKWPSKPDIIWCNNSEIIQAINEPVLISKRGLYRITELVELE</sequence>
<evidence type="ECO:0000313" key="2">
    <source>
        <dbReference type="Proteomes" id="UP000494256"/>
    </source>
</evidence>
<organism evidence="1 2">
    <name type="scientific">Arctia plantaginis</name>
    <name type="common">Wood tiger moth</name>
    <name type="synonym">Phalaena plantaginis</name>
    <dbReference type="NCBI Taxonomy" id="874455"/>
    <lineage>
        <taxon>Eukaryota</taxon>
        <taxon>Metazoa</taxon>
        <taxon>Ecdysozoa</taxon>
        <taxon>Arthropoda</taxon>
        <taxon>Hexapoda</taxon>
        <taxon>Insecta</taxon>
        <taxon>Pterygota</taxon>
        <taxon>Neoptera</taxon>
        <taxon>Endopterygota</taxon>
        <taxon>Lepidoptera</taxon>
        <taxon>Glossata</taxon>
        <taxon>Ditrysia</taxon>
        <taxon>Noctuoidea</taxon>
        <taxon>Erebidae</taxon>
        <taxon>Arctiinae</taxon>
        <taxon>Arctia</taxon>
    </lineage>
</organism>
<reference evidence="1 2" key="1">
    <citation type="submission" date="2020-04" db="EMBL/GenBank/DDBJ databases">
        <authorList>
            <person name="Wallbank WR R."/>
            <person name="Pardo Diaz C."/>
            <person name="Kozak K."/>
            <person name="Martin S."/>
            <person name="Jiggins C."/>
            <person name="Moest M."/>
            <person name="Warren A I."/>
            <person name="Byers J.R.P. K."/>
            <person name="Montejo-Kovacevich G."/>
            <person name="Yen C E."/>
        </authorList>
    </citation>
    <scope>NUCLEOTIDE SEQUENCE [LARGE SCALE GENOMIC DNA]</scope>
</reference>
<dbReference type="AlphaFoldDB" id="A0A8S0Z3W3"/>
<gene>
    <name evidence="1" type="ORF">APLA_LOCUS2860</name>
</gene>
<proteinExistence type="predicted"/>
<protein>
    <submittedName>
        <fullName evidence="1">Uncharacterized protein</fullName>
    </submittedName>
</protein>
<evidence type="ECO:0000313" key="1">
    <source>
        <dbReference type="EMBL" id="CAB3227198.1"/>
    </source>
</evidence>
<accession>A0A8S0Z3W3</accession>
<comment type="caution">
    <text evidence="1">The sequence shown here is derived from an EMBL/GenBank/DDBJ whole genome shotgun (WGS) entry which is preliminary data.</text>
</comment>
<dbReference type="Proteomes" id="UP000494256">
    <property type="component" value="Unassembled WGS sequence"/>
</dbReference>
<dbReference type="EMBL" id="CADEBD010000276">
    <property type="protein sequence ID" value="CAB3227198.1"/>
    <property type="molecule type" value="Genomic_DNA"/>
</dbReference>